<protein>
    <recommendedName>
        <fullName evidence="4">Calcium-binding protein</fullName>
    </recommendedName>
</protein>
<evidence type="ECO:0000313" key="2">
    <source>
        <dbReference type="EMBL" id="MDT0418325.1"/>
    </source>
</evidence>
<dbReference type="EMBL" id="JAVRER010000042">
    <property type="protein sequence ID" value="MDT0418325.1"/>
    <property type="molecule type" value="Genomic_DNA"/>
</dbReference>
<gene>
    <name evidence="2" type="ORF">RM574_22825</name>
</gene>
<dbReference type="AlphaFoldDB" id="A0ABD5EAR6"/>
<reference evidence="3" key="1">
    <citation type="submission" date="2023-07" db="EMBL/GenBank/DDBJ databases">
        <title>30 novel species of actinomycetes from the DSMZ collection.</title>
        <authorList>
            <person name="Nouioui I."/>
        </authorList>
    </citation>
    <scope>NUCLEOTIDE SEQUENCE [LARGE SCALE GENOMIC DNA]</scope>
    <source>
        <strain evidence="3">DSM 41982</strain>
    </source>
</reference>
<organism evidence="2 3">
    <name type="scientific">Streptomyces evansiae</name>
    <dbReference type="NCBI Taxonomy" id="3075535"/>
    <lineage>
        <taxon>Bacteria</taxon>
        <taxon>Bacillati</taxon>
        <taxon>Actinomycetota</taxon>
        <taxon>Actinomycetes</taxon>
        <taxon>Kitasatosporales</taxon>
        <taxon>Streptomycetaceae</taxon>
        <taxon>Streptomyces</taxon>
    </lineage>
</organism>
<proteinExistence type="predicted"/>
<dbReference type="RefSeq" id="WP_093853897.1">
    <property type="nucleotide sequence ID" value="NZ_JAVRER010000042.1"/>
</dbReference>
<evidence type="ECO:0000256" key="1">
    <source>
        <dbReference type="SAM" id="SignalP"/>
    </source>
</evidence>
<keyword evidence="1" id="KW-0732">Signal</keyword>
<evidence type="ECO:0008006" key="4">
    <source>
        <dbReference type="Google" id="ProtNLM"/>
    </source>
</evidence>
<accession>A0ABD5EAR6</accession>
<sequence>MRATAAVAALAGSLALGALAAPAAQAATKPPALDLSFGKATVNGGKPVVVSTGSAKTTVKVTFTAKHGKNVDVFDGSVDMVVGLYRGTDVDNAARNLWSGGISCAEPSSTSLSCTTKITVPASKLSNADASTGWKLFLGGIAWNGQNPDKADDAKISTVEQQKAATATLQRASKLTVNAAPEPVRKNKTITVTGALTRANWDTDKYAGYTKQSVKLQFKKKGTSTYKTLKTVTTDSKGNLRTTTKATADGYFRYSFAGTSTTPAVSAAGDYVDVK</sequence>
<evidence type="ECO:0000313" key="3">
    <source>
        <dbReference type="Proteomes" id="UP001183607"/>
    </source>
</evidence>
<feature type="chain" id="PRO_5044747292" description="Calcium-binding protein" evidence="1">
    <location>
        <begin position="21"/>
        <end position="275"/>
    </location>
</feature>
<comment type="caution">
    <text evidence="2">The sequence shown here is derived from an EMBL/GenBank/DDBJ whole genome shotgun (WGS) entry which is preliminary data.</text>
</comment>
<feature type="signal peptide" evidence="1">
    <location>
        <begin position="1"/>
        <end position="20"/>
    </location>
</feature>
<dbReference type="Proteomes" id="UP001183607">
    <property type="component" value="Unassembled WGS sequence"/>
</dbReference>
<name>A0ABD5EAR6_9ACTN</name>